<organism evidence="1">
    <name type="scientific">marine sediment metagenome</name>
    <dbReference type="NCBI Taxonomy" id="412755"/>
    <lineage>
        <taxon>unclassified sequences</taxon>
        <taxon>metagenomes</taxon>
        <taxon>ecological metagenomes</taxon>
    </lineage>
</organism>
<reference evidence="1" key="1">
    <citation type="journal article" date="2014" name="Front. Microbiol.">
        <title>High frequency of phylogenetically diverse reductive dehalogenase-homologous genes in deep subseafloor sedimentary metagenomes.</title>
        <authorList>
            <person name="Kawai M."/>
            <person name="Futagami T."/>
            <person name="Toyoda A."/>
            <person name="Takaki Y."/>
            <person name="Nishi S."/>
            <person name="Hori S."/>
            <person name="Arai W."/>
            <person name="Tsubouchi T."/>
            <person name="Morono Y."/>
            <person name="Uchiyama I."/>
            <person name="Ito T."/>
            <person name="Fujiyama A."/>
            <person name="Inagaki F."/>
            <person name="Takami H."/>
        </authorList>
    </citation>
    <scope>NUCLEOTIDE SEQUENCE</scope>
    <source>
        <strain evidence="1">Expedition CK06-06</strain>
    </source>
</reference>
<dbReference type="Gene3D" id="3.20.20.370">
    <property type="entry name" value="Glycoside hydrolase/deacetylase"/>
    <property type="match status" value="1"/>
</dbReference>
<name>X0UV05_9ZZZZ</name>
<dbReference type="AlphaFoldDB" id="X0UV05"/>
<dbReference type="GO" id="GO:0005975">
    <property type="term" value="P:carbohydrate metabolic process"/>
    <property type="evidence" value="ECO:0007669"/>
    <property type="project" value="InterPro"/>
</dbReference>
<dbReference type="InterPro" id="IPR011330">
    <property type="entry name" value="Glyco_hydro/deAcase_b/a-brl"/>
</dbReference>
<dbReference type="SUPFAM" id="SSF88713">
    <property type="entry name" value="Glycoside hydrolase/deacetylase"/>
    <property type="match status" value="1"/>
</dbReference>
<evidence type="ECO:0000313" key="1">
    <source>
        <dbReference type="EMBL" id="GAF92295.1"/>
    </source>
</evidence>
<dbReference type="EMBL" id="BARS01019564">
    <property type="protein sequence ID" value="GAF92295.1"/>
    <property type="molecule type" value="Genomic_DNA"/>
</dbReference>
<gene>
    <name evidence="1" type="ORF">S01H1_31682</name>
</gene>
<comment type="caution">
    <text evidence="1">The sequence shown here is derived from an EMBL/GenBank/DDBJ whole genome shotgun (WGS) entry which is preliminary data.</text>
</comment>
<accession>X0UV05</accession>
<proteinExistence type="predicted"/>
<protein>
    <submittedName>
        <fullName evidence="1">Uncharacterized protein</fullName>
    </submittedName>
</protein>
<sequence length="96" mass="11402">RILSRLDKQEKEIEIKKCKDFLDSILNYSPNIISYPFGHEGIIDAETLEILPKYHIKYGLTMYRVINNGTENPLLMHRFDVNDIFHESNLRDEYKS</sequence>
<dbReference type="CDD" id="cd10918">
    <property type="entry name" value="CE4_NodB_like_5s_6s"/>
    <property type="match status" value="1"/>
</dbReference>
<feature type="non-terminal residue" evidence="1">
    <location>
        <position position="1"/>
    </location>
</feature>